<comment type="caution">
    <text evidence="2">Lacks conserved residue(s) required for the propagation of feature annotation.</text>
</comment>
<dbReference type="AlphaFoldDB" id="A0A1I7SM85"/>
<dbReference type="Pfam" id="PF01549">
    <property type="entry name" value="ShK"/>
    <property type="match status" value="1"/>
</dbReference>
<dbReference type="EMBL" id="CAJFDI010000006">
    <property type="protein sequence ID" value="CAD5234343.1"/>
    <property type="molecule type" value="Genomic_DNA"/>
</dbReference>
<protein>
    <submittedName>
        <fullName evidence="5">(pine wood nematode) hypothetical protein</fullName>
    </submittedName>
    <submittedName>
        <fullName evidence="8">ShKT domain-containing protein</fullName>
    </submittedName>
</protein>
<dbReference type="EMBL" id="CAJFCV020000006">
    <property type="protein sequence ID" value="CAG9130042.1"/>
    <property type="molecule type" value="Genomic_DNA"/>
</dbReference>
<dbReference type="Pfam" id="PF08768">
    <property type="entry name" value="THAP4_heme-bd"/>
    <property type="match status" value="1"/>
</dbReference>
<evidence type="ECO:0000313" key="8">
    <source>
        <dbReference type="WBParaSite" id="BXY_1416900.1"/>
    </source>
</evidence>
<dbReference type="PANTHER" id="PTHR15854">
    <property type="entry name" value="THAP4 PROTEIN"/>
    <property type="match status" value="1"/>
</dbReference>
<keyword evidence="3" id="KW-0732">Signal</keyword>
<dbReference type="WBParaSite" id="BXY_1416900.1">
    <property type="protein sequence ID" value="BXY_1416900.1"/>
    <property type="gene ID" value="BXY_1416900"/>
</dbReference>
<dbReference type="InterPro" id="IPR012674">
    <property type="entry name" value="Calycin"/>
</dbReference>
<dbReference type="OrthoDB" id="58529at2759"/>
<dbReference type="eggNOG" id="KOG3371">
    <property type="taxonomic scope" value="Eukaryota"/>
</dbReference>
<evidence type="ECO:0000313" key="7">
    <source>
        <dbReference type="Proteomes" id="UP000659654"/>
    </source>
</evidence>
<name>A0A1I7SM85_BURXY</name>
<dbReference type="PROSITE" id="PS51670">
    <property type="entry name" value="SHKT"/>
    <property type="match status" value="1"/>
</dbReference>
<evidence type="ECO:0000259" key="4">
    <source>
        <dbReference type="PROSITE" id="PS51670"/>
    </source>
</evidence>
<feature type="signal peptide" evidence="3">
    <location>
        <begin position="1"/>
        <end position="17"/>
    </location>
</feature>
<evidence type="ECO:0000313" key="5">
    <source>
        <dbReference type="EMBL" id="CAD5234343.1"/>
    </source>
</evidence>
<keyword evidence="7" id="KW-1185">Reference proteome</keyword>
<gene>
    <name evidence="5" type="ORF">BXYJ_LOCUS14434</name>
</gene>
<proteinExistence type="predicted"/>
<evidence type="ECO:0000256" key="2">
    <source>
        <dbReference type="PROSITE-ProRule" id="PRU01005"/>
    </source>
</evidence>
<dbReference type="Proteomes" id="UP000095284">
    <property type="component" value="Unplaced"/>
</dbReference>
<evidence type="ECO:0000256" key="3">
    <source>
        <dbReference type="SAM" id="SignalP"/>
    </source>
</evidence>
<evidence type="ECO:0000256" key="1">
    <source>
        <dbReference type="ARBA" id="ARBA00036993"/>
    </source>
</evidence>
<reference evidence="5" key="2">
    <citation type="submission" date="2020-09" db="EMBL/GenBank/DDBJ databases">
        <authorList>
            <person name="Kikuchi T."/>
        </authorList>
    </citation>
    <scope>NUCLEOTIDE SEQUENCE</scope>
    <source>
        <strain evidence="5">Ka4C1</strain>
    </source>
</reference>
<comment type="catalytic activity">
    <reaction evidence="1">
        <text>peroxynitrite = nitrate</text>
        <dbReference type="Rhea" id="RHEA:63116"/>
        <dbReference type="ChEBI" id="CHEBI:17632"/>
        <dbReference type="ChEBI" id="CHEBI:25941"/>
    </reaction>
    <physiologicalReaction direction="left-to-right" evidence="1">
        <dbReference type="Rhea" id="RHEA:63117"/>
    </physiologicalReaction>
</comment>
<dbReference type="Proteomes" id="UP000582659">
    <property type="component" value="Unassembled WGS sequence"/>
</dbReference>
<dbReference type="SMART" id="SM00254">
    <property type="entry name" value="ShKT"/>
    <property type="match status" value="1"/>
</dbReference>
<sequence length="232" mass="26498">MNGPLFLSLLCLPFVTAVINPECQDLDPGCRDWVSNSRDQCRVQGYIQSKCPRSCHICMKIPARYDELRVPANLRPLGWLVGIWRSEHDGKAFFPTIPKFTYGEQIDFSVPDNQLTARPAFNYTAFAWSMDGSEELHSENGYLVVENGRFALTTVMSNGFVTVEEGVLSGQNLRFRLVDIGRISFSRDLPVHDLVREWRLINPNTLEARLSMETLTHGMREHTTIVYKKIFP</sequence>
<dbReference type="InterPro" id="IPR003582">
    <property type="entry name" value="ShKT_dom"/>
</dbReference>
<dbReference type="InterPro" id="IPR045165">
    <property type="entry name" value="Nitrobindin"/>
</dbReference>
<dbReference type="SUPFAM" id="SSF50814">
    <property type="entry name" value="Lipocalins"/>
    <property type="match status" value="1"/>
</dbReference>
<dbReference type="Gene3D" id="2.40.128.20">
    <property type="match status" value="1"/>
</dbReference>
<dbReference type="CDD" id="cd07828">
    <property type="entry name" value="lipocalin_heme-bd-THAP4-like"/>
    <property type="match status" value="1"/>
</dbReference>
<feature type="domain" description="ShKT" evidence="4">
    <location>
        <begin position="23"/>
        <end position="58"/>
    </location>
</feature>
<reference evidence="8" key="1">
    <citation type="submission" date="2016-11" db="UniProtKB">
        <authorList>
            <consortium name="WormBaseParasite"/>
        </authorList>
    </citation>
    <scope>IDENTIFICATION</scope>
</reference>
<organism evidence="6 8">
    <name type="scientific">Bursaphelenchus xylophilus</name>
    <name type="common">Pinewood nematode worm</name>
    <name type="synonym">Aphelenchoides xylophilus</name>
    <dbReference type="NCBI Taxonomy" id="6326"/>
    <lineage>
        <taxon>Eukaryota</taxon>
        <taxon>Metazoa</taxon>
        <taxon>Ecdysozoa</taxon>
        <taxon>Nematoda</taxon>
        <taxon>Chromadorea</taxon>
        <taxon>Rhabditida</taxon>
        <taxon>Tylenchina</taxon>
        <taxon>Tylenchomorpha</taxon>
        <taxon>Aphelenchoidea</taxon>
        <taxon>Aphelenchoididae</taxon>
        <taxon>Bursaphelenchus</taxon>
    </lineage>
</organism>
<evidence type="ECO:0000313" key="6">
    <source>
        <dbReference type="Proteomes" id="UP000095284"/>
    </source>
</evidence>
<dbReference type="PANTHER" id="PTHR15854:SF4">
    <property type="entry name" value="PEROXYNITRITE ISOMERASE THAP4"/>
    <property type="match status" value="1"/>
</dbReference>
<dbReference type="Proteomes" id="UP000659654">
    <property type="component" value="Unassembled WGS sequence"/>
</dbReference>
<dbReference type="InterPro" id="IPR014878">
    <property type="entry name" value="THAP4-like_heme-bd"/>
</dbReference>
<dbReference type="SMR" id="A0A1I7SM85"/>
<feature type="chain" id="PRO_5035360175" evidence="3">
    <location>
        <begin position="18"/>
        <end position="232"/>
    </location>
</feature>
<accession>A0A1I7SM85</accession>